<dbReference type="AlphaFoldDB" id="A0A1Y3UHJ9"/>
<proteinExistence type="predicted"/>
<accession>A0A1Y3UHJ9</accession>
<organism evidence="1 2">
    <name type="scientific">Anaerotignum lactatifermentans</name>
    <dbReference type="NCBI Taxonomy" id="160404"/>
    <lineage>
        <taxon>Bacteria</taxon>
        <taxon>Bacillati</taxon>
        <taxon>Bacillota</taxon>
        <taxon>Clostridia</taxon>
        <taxon>Lachnospirales</taxon>
        <taxon>Anaerotignaceae</taxon>
        <taxon>Anaerotignum</taxon>
    </lineage>
</organism>
<dbReference type="EMBL" id="NFHM01000004">
    <property type="protein sequence ID" value="OUN44850.1"/>
    <property type="molecule type" value="Genomic_DNA"/>
</dbReference>
<reference evidence="2" key="1">
    <citation type="submission" date="2017-04" db="EMBL/GenBank/DDBJ databases">
        <title>Function of individual gut microbiota members based on whole genome sequencing of pure cultures obtained from chicken caecum.</title>
        <authorList>
            <person name="Medvecky M."/>
            <person name="Cejkova D."/>
            <person name="Polansky O."/>
            <person name="Karasova D."/>
            <person name="Kubasova T."/>
            <person name="Cizek A."/>
            <person name="Rychlik I."/>
        </authorList>
    </citation>
    <scope>NUCLEOTIDE SEQUENCE [LARGE SCALE GENOMIC DNA]</scope>
    <source>
        <strain evidence="2">An75</strain>
    </source>
</reference>
<evidence type="ECO:0000313" key="1">
    <source>
        <dbReference type="EMBL" id="OUN44850.1"/>
    </source>
</evidence>
<comment type="caution">
    <text evidence="1">The sequence shown here is derived from an EMBL/GenBank/DDBJ whole genome shotgun (WGS) entry which is preliminary data.</text>
</comment>
<evidence type="ECO:0000313" key="2">
    <source>
        <dbReference type="Proteomes" id="UP000195455"/>
    </source>
</evidence>
<sequence>MPFSGTGSRKKGAFCMLRQIHTGGIYNLYPLEGSSQWYWGMDCTGGDLYEGEELFTDNHQVDRTRLIFIRQPDGKVVEPIPSKKGQYFGRPLFYENKIILLVADFPEKQLRILSYDPETEAISTLATLPRSITEDCYNLQLKLSPLMLVRQGQENTLEILWPVQKTYAMDLQESFRFRQGDELYFETWYEDPDYRDEIVIRDFHTGNVLKRLPGILMTTPDGDIWMLD</sequence>
<name>A0A1Y3UHJ9_9FIRM</name>
<dbReference type="Proteomes" id="UP000195455">
    <property type="component" value="Unassembled WGS sequence"/>
</dbReference>
<protein>
    <submittedName>
        <fullName evidence="1">Uncharacterized protein</fullName>
    </submittedName>
</protein>
<gene>
    <name evidence="1" type="ORF">B5G26_04215</name>
</gene>